<feature type="compositionally biased region" description="Polar residues" evidence="1">
    <location>
        <begin position="80"/>
        <end position="105"/>
    </location>
</feature>
<organism evidence="2 4">
    <name type="scientific">Didymodactylos carnosus</name>
    <dbReference type="NCBI Taxonomy" id="1234261"/>
    <lineage>
        <taxon>Eukaryota</taxon>
        <taxon>Metazoa</taxon>
        <taxon>Spiralia</taxon>
        <taxon>Gnathifera</taxon>
        <taxon>Rotifera</taxon>
        <taxon>Eurotatoria</taxon>
        <taxon>Bdelloidea</taxon>
        <taxon>Philodinida</taxon>
        <taxon>Philodinidae</taxon>
        <taxon>Didymodactylos</taxon>
    </lineage>
</organism>
<keyword evidence="4" id="KW-1185">Reference proteome</keyword>
<gene>
    <name evidence="2" type="ORF">GPM918_LOCUS11028</name>
    <name evidence="3" type="ORF">SRO942_LOCUS11029</name>
</gene>
<protein>
    <submittedName>
        <fullName evidence="2">Uncharacterized protein</fullName>
    </submittedName>
</protein>
<name>A0A814D022_9BILA</name>
<proteinExistence type="predicted"/>
<evidence type="ECO:0000313" key="4">
    <source>
        <dbReference type="Proteomes" id="UP000663829"/>
    </source>
</evidence>
<sequence length="146" mass="16850">MNEIHDYTELVEIPDLNHEHENKSLKQSTTTSFCTTNSNGNNHHKTNTFQHRSQLLNDQTNKSQKRSPQSLCVVPKQAPYSRTQKSSSSKAIVSDNMQTKSSSLFQLEKQKSAERLKLLDTLMENERKTLQLYQEKIELTSKLIQN</sequence>
<evidence type="ECO:0000313" key="3">
    <source>
        <dbReference type="EMBL" id="CAF3723091.1"/>
    </source>
</evidence>
<dbReference type="Proteomes" id="UP000663829">
    <property type="component" value="Unassembled WGS sequence"/>
</dbReference>
<dbReference type="EMBL" id="CAJOBC010002241">
    <property type="protein sequence ID" value="CAF3723091.1"/>
    <property type="molecule type" value="Genomic_DNA"/>
</dbReference>
<accession>A0A814D022</accession>
<dbReference type="AlphaFoldDB" id="A0A814D022"/>
<feature type="compositionally biased region" description="Polar residues" evidence="1">
    <location>
        <begin position="47"/>
        <end position="70"/>
    </location>
</feature>
<feature type="region of interest" description="Disordered" evidence="1">
    <location>
        <begin position="22"/>
        <end position="106"/>
    </location>
</feature>
<reference evidence="2" key="1">
    <citation type="submission" date="2021-02" db="EMBL/GenBank/DDBJ databases">
        <authorList>
            <person name="Nowell W R."/>
        </authorList>
    </citation>
    <scope>NUCLEOTIDE SEQUENCE</scope>
</reference>
<feature type="compositionally biased region" description="Low complexity" evidence="1">
    <location>
        <begin position="28"/>
        <end position="41"/>
    </location>
</feature>
<comment type="caution">
    <text evidence="2">The sequence shown here is derived from an EMBL/GenBank/DDBJ whole genome shotgun (WGS) entry which is preliminary data.</text>
</comment>
<evidence type="ECO:0000313" key="2">
    <source>
        <dbReference type="EMBL" id="CAF0946996.1"/>
    </source>
</evidence>
<dbReference type="Proteomes" id="UP000681722">
    <property type="component" value="Unassembled WGS sequence"/>
</dbReference>
<evidence type="ECO:0000256" key="1">
    <source>
        <dbReference type="SAM" id="MobiDB-lite"/>
    </source>
</evidence>
<dbReference type="EMBL" id="CAJNOQ010002241">
    <property type="protein sequence ID" value="CAF0946996.1"/>
    <property type="molecule type" value="Genomic_DNA"/>
</dbReference>